<keyword evidence="5" id="KW-0029">Amino-acid transport</keyword>
<dbReference type="Pfam" id="PF00005">
    <property type="entry name" value="ABC_tran"/>
    <property type="match status" value="2"/>
</dbReference>
<comment type="similarity">
    <text evidence="1">Belongs to the ABC transporter superfamily.</text>
</comment>
<feature type="domain" description="ABC transporter" evidence="7">
    <location>
        <begin position="418"/>
        <end position="652"/>
    </location>
</feature>
<feature type="domain" description="ABC transporter" evidence="7">
    <location>
        <begin position="66"/>
        <end position="313"/>
    </location>
</feature>
<dbReference type="GO" id="GO:0016887">
    <property type="term" value="F:ATP hydrolysis activity"/>
    <property type="evidence" value="ECO:0007669"/>
    <property type="project" value="InterPro"/>
</dbReference>
<dbReference type="PROSITE" id="PS50893">
    <property type="entry name" value="ABC_TRANSPORTER_2"/>
    <property type="match status" value="2"/>
</dbReference>
<dbReference type="InterPro" id="IPR017871">
    <property type="entry name" value="ABC_transporter-like_CS"/>
</dbReference>
<dbReference type="Gene3D" id="3.40.50.300">
    <property type="entry name" value="P-loop containing nucleotide triphosphate hydrolases"/>
    <property type="match status" value="2"/>
</dbReference>
<accession>Q5YYM1</accession>
<evidence type="ECO:0000256" key="5">
    <source>
        <dbReference type="ARBA" id="ARBA00022970"/>
    </source>
</evidence>
<feature type="region of interest" description="Disordered" evidence="6">
    <location>
        <begin position="321"/>
        <end position="412"/>
    </location>
</feature>
<organism evidence="8 9">
    <name type="scientific">Nocardia farcinica (strain IFM 10152)</name>
    <dbReference type="NCBI Taxonomy" id="247156"/>
    <lineage>
        <taxon>Bacteria</taxon>
        <taxon>Bacillati</taxon>
        <taxon>Actinomycetota</taxon>
        <taxon>Actinomycetes</taxon>
        <taxon>Mycobacteriales</taxon>
        <taxon>Nocardiaceae</taxon>
        <taxon>Nocardia</taxon>
    </lineage>
</organism>
<dbReference type="HOGENOM" id="CLU_000604_92_4_11"/>
<dbReference type="GO" id="GO:0015658">
    <property type="term" value="F:branched-chain amino acid transmembrane transporter activity"/>
    <property type="evidence" value="ECO:0007669"/>
    <property type="project" value="TreeGrafter"/>
</dbReference>
<dbReference type="InterPro" id="IPR052156">
    <property type="entry name" value="BCAA_Transport_ATP-bd_LivF"/>
</dbReference>
<dbReference type="AlphaFoldDB" id="Q5YYM1"/>
<keyword evidence="4 8" id="KW-0067">ATP-binding</keyword>
<dbReference type="Proteomes" id="UP000006820">
    <property type="component" value="Chromosome"/>
</dbReference>
<dbReference type="STRING" id="247156.NFA_18740"/>
<dbReference type="FunFam" id="3.40.50.300:FF:000421">
    <property type="entry name" value="Branched-chain amino acid ABC transporter ATP-binding protein"/>
    <property type="match status" value="1"/>
</dbReference>
<dbReference type="PANTHER" id="PTHR43820">
    <property type="entry name" value="HIGH-AFFINITY BRANCHED-CHAIN AMINO ACID TRANSPORT ATP-BINDING PROTEIN LIVF"/>
    <property type="match status" value="1"/>
</dbReference>
<dbReference type="InterPro" id="IPR032823">
    <property type="entry name" value="BCA_ABC_TP_C"/>
</dbReference>
<evidence type="ECO:0000313" key="8">
    <source>
        <dbReference type="EMBL" id="BAD56720.1"/>
    </source>
</evidence>
<dbReference type="InterPro" id="IPR003439">
    <property type="entry name" value="ABC_transporter-like_ATP-bd"/>
</dbReference>
<dbReference type="GO" id="GO:0005524">
    <property type="term" value="F:ATP binding"/>
    <property type="evidence" value="ECO:0007669"/>
    <property type="project" value="UniProtKB-KW"/>
</dbReference>
<evidence type="ECO:0000256" key="4">
    <source>
        <dbReference type="ARBA" id="ARBA00022840"/>
    </source>
</evidence>
<dbReference type="GO" id="GO:0015807">
    <property type="term" value="P:L-amino acid transport"/>
    <property type="evidence" value="ECO:0007669"/>
    <property type="project" value="TreeGrafter"/>
</dbReference>
<dbReference type="CDD" id="cd03219">
    <property type="entry name" value="ABC_Mj1267_LivG_branched"/>
    <property type="match status" value="1"/>
</dbReference>
<evidence type="ECO:0000256" key="3">
    <source>
        <dbReference type="ARBA" id="ARBA00022741"/>
    </source>
</evidence>
<dbReference type="InterPro" id="IPR027417">
    <property type="entry name" value="P-loop_NTPase"/>
</dbReference>
<dbReference type="PANTHER" id="PTHR43820:SF4">
    <property type="entry name" value="HIGH-AFFINITY BRANCHED-CHAIN AMINO ACID TRANSPORT ATP-BINDING PROTEIN LIVF"/>
    <property type="match status" value="1"/>
</dbReference>
<dbReference type="Pfam" id="PF12399">
    <property type="entry name" value="BCA_ABC_TP_C"/>
    <property type="match status" value="1"/>
</dbReference>
<keyword evidence="3" id="KW-0547">Nucleotide-binding</keyword>
<dbReference type="EMBL" id="AP006618">
    <property type="protein sequence ID" value="BAD56720.1"/>
    <property type="molecule type" value="Genomic_DNA"/>
</dbReference>
<proteinExistence type="inferred from homology"/>
<feature type="compositionally biased region" description="Basic and acidic residues" evidence="6">
    <location>
        <begin position="326"/>
        <end position="339"/>
    </location>
</feature>
<evidence type="ECO:0000256" key="6">
    <source>
        <dbReference type="SAM" id="MobiDB-lite"/>
    </source>
</evidence>
<dbReference type="KEGG" id="nfa:NFA_18740"/>
<evidence type="ECO:0000259" key="7">
    <source>
        <dbReference type="PROSITE" id="PS50893"/>
    </source>
</evidence>
<feature type="compositionally biased region" description="Low complexity" evidence="6">
    <location>
        <begin position="340"/>
        <end position="353"/>
    </location>
</feature>
<dbReference type="eggNOG" id="COG0411">
    <property type="taxonomic scope" value="Bacteria"/>
</dbReference>
<evidence type="ECO:0000256" key="2">
    <source>
        <dbReference type="ARBA" id="ARBA00022448"/>
    </source>
</evidence>
<dbReference type="SUPFAM" id="SSF52540">
    <property type="entry name" value="P-loop containing nucleoside triphosphate hydrolases"/>
    <property type="match status" value="2"/>
</dbReference>
<dbReference type="SMART" id="SM00382">
    <property type="entry name" value="AAA"/>
    <property type="match status" value="2"/>
</dbReference>
<sequence length="653" mass="69321">MTGPGAGDALFDKEDIAAGYAAPPEAESAGEVDVTAVAPELADADAVAEVVAPHRTIETAVGEPLLRTDGLTVKFGGLTALDDVSFEIRRGEILGLIGPNGAGKTTCFNAITGVYRPAAGLVYFDGKPLTKTKRNAITRLGIARTFQNVRLFGEMTALENVVVGTDARHKTSVPGAVFRTPRHRREERDAIERGMALLEFVGIAPRAVEKARNLSYGDQRRLEIARALATEPKLLCLDEPAAGFNPSEKSALMDLIRKIRDDGFTVLLIEHDMRLVMGVTDRIVVLEFGRKIADGLPAEIRDDPAVIAAYLGVPDDQVGAEQATDAGRDGVEPGGERAGAEPAAGQAGAEPEGGQAGGEYPTQKLPIPKPGAGPAVRVGEPARPETGPATTDPADAHRPGTGAAPDLSTRTPDAPALLEVEDMVVNYGRIQALHGVSLRVAEGELVTLLGANGAGKTTTMRALSGLLPLTRGRIRFEGRDITTVKAHDRVVGGLIQAPEGRGVFPGMTVQENLDMGCYGRVFKQKAEYTRTLEWVFELFPRLRERRKQVGGTLSGGEQQMLAIGRALMARPRLLLLDEPSMGLAPMVIQQIFRIISEINQQGTTVLLVEQNAQQALARSDRAYILETGAVTKTGSGADLLTDPAVKSAYLGVG</sequence>
<gene>
    <name evidence="8" type="ordered locus">NFA_18740</name>
</gene>
<reference evidence="8 9" key="1">
    <citation type="journal article" date="2004" name="Proc. Natl. Acad. Sci. U.S.A.">
        <title>The complete genomic sequence of Nocardia farcinica IFM 10152.</title>
        <authorList>
            <person name="Ishikawa J."/>
            <person name="Yamashita A."/>
            <person name="Mikami Y."/>
            <person name="Hoshino Y."/>
            <person name="Kurita H."/>
            <person name="Hotta K."/>
            <person name="Shiba T."/>
            <person name="Hattori M."/>
        </authorList>
    </citation>
    <scope>NUCLEOTIDE SEQUENCE [LARGE SCALE GENOMIC DNA]</scope>
    <source>
        <strain evidence="8 9">IFM 10152</strain>
    </source>
</reference>
<dbReference type="CDD" id="cd03224">
    <property type="entry name" value="ABC_TM1139_LivF_branched"/>
    <property type="match status" value="1"/>
</dbReference>
<keyword evidence="2" id="KW-0813">Transport</keyword>
<evidence type="ECO:0000313" key="9">
    <source>
        <dbReference type="Proteomes" id="UP000006820"/>
    </source>
</evidence>
<evidence type="ECO:0000256" key="1">
    <source>
        <dbReference type="ARBA" id="ARBA00005417"/>
    </source>
</evidence>
<dbReference type="PROSITE" id="PS00211">
    <property type="entry name" value="ABC_TRANSPORTER_1"/>
    <property type="match status" value="2"/>
</dbReference>
<dbReference type="InterPro" id="IPR003593">
    <property type="entry name" value="AAA+_ATPase"/>
</dbReference>
<dbReference type="eggNOG" id="COG0410">
    <property type="taxonomic scope" value="Bacteria"/>
</dbReference>
<name>Q5YYM1_NOCFA</name>
<protein>
    <submittedName>
        <fullName evidence="8">Putative branched-chain amino acid transporter ATP-binding protein</fullName>
    </submittedName>
</protein>
<keyword evidence="9" id="KW-1185">Reference proteome</keyword>